<dbReference type="EMBL" id="BMNK01000024">
    <property type="protein sequence ID" value="GGP17456.1"/>
    <property type="molecule type" value="Genomic_DNA"/>
</dbReference>
<keyword evidence="2" id="KW-1133">Transmembrane helix</keyword>
<keyword evidence="2" id="KW-0472">Membrane</keyword>
<dbReference type="AlphaFoldDB" id="A0A918E9Q1"/>
<organism evidence="3 4">
    <name type="scientific">Nonomuraea glycinis</name>
    <dbReference type="NCBI Taxonomy" id="2047744"/>
    <lineage>
        <taxon>Bacteria</taxon>
        <taxon>Bacillati</taxon>
        <taxon>Actinomycetota</taxon>
        <taxon>Actinomycetes</taxon>
        <taxon>Streptosporangiales</taxon>
        <taxon>Streptosporangiaceae</taxon>
        <taxon>Nonomuraea</taxon>
    </lineage>
</organism>
<protein>
    <recommendedName>
        <fullName evidence="5">WXG100 family type VII secretion target</fullName>
    </recommendedName>
</protein>
<sequence>MAHEGDFEVFLGAVASASAAAFILPYASPIVGMMGLLVADPAEQDRGAEQWLNTTPIDAGPKPGPVGSPAAQQEWRPPMAAPAAAAGSEHAAGVSDLTYLRGELKRLTREIGNDKGWAGRSYKSFLEKVEVLDGHLATLDSNRMNCGNTLKCSAQGTHALVMFCVALSVALTALASYILLLRSTASLAMLTGEAQAISVVENLHMTMKTVFTNHWKLVLKAGAILGVAAIAYNQFTQDLPGLEAVSGAKPDLMEASVIWDPTKADMIDNPESQFDASKLEDSFMPEFGF</sequence>
<keyword evidence="2" id="KW-0812">Transmembrane</keyword>
<keyword evidence="4" id="KW-1185">Reference proteome</keyword>
<accession>A0A918E9Q1</accession>
<evidence type="ECO:0000313" key="4">
    <source>
        <dbReference type="Proteomes" id="UP000660745"/>
    </source>
</evidence>
<reference evidence="3" key="2">
    <citation type="submission" date="2020-09" db="EMBL/GenBank/DDBJ databases">
        <authorList>
            <person name="Sun Q."/>
            <person name="Zhou Y."/>
        </authorList>
    </citation>
    <scope>NUCLEOTIDE SEQUENCE</scope>
    <source>
        <strain evidence="3">CGMCC 4.7430</strain>
    </source>
</reference>
<proteinExistence type="predicted"/>
<comment type="caution">
    <text evidence="3">The sequence shown here is derived from an EMBL/GenBank/DDBJ whole genome shotgun (WGS) entry which is preliminary data.</text>
</comment>
<feature type="region of interest" description="Disordered" evidence="1">
    <location>
        <begin position="53"/>
        <end position="73"/>
    </location>
</feature>
<name>A0A918E9Q1_9ACTN</name>
<evidence type="ECO:0008006" key="5">
    <source>
        <dbReference type="Google" id="ProtNLM"/>
    </source>
</evidence>
<evidence type="ECO:0000313" key="3">
    <source>
        <dbReference type="EMBL" id="GGP17456.1"/>
    </source>
</evidence>
<reference evidence="3" key="1">
    <citation type="journal article" date="2014" name="Int. J. Syst. Evol. Microbiol.">
        <title>Complete genome sequence of Corynebacterium casei LMG S-19264T (=DSM 44701T), isolated from a smear-ripened cheese.</title>
        <authorList>
            <consortium name="US DOE Joint Genome Institute (JGI-PGF)"/>
            <person name="Walter F."/>
            <person name="Albersmeier A."/>
            <person name="Kalinowski J."/>
            <person name="Ruckert C."/>
        </authorList>
    </citation>
    <scope>NUCLEOTIDE SEQUENCE</scope>
    <source>
        <strain evidence="3">CGMCC 4.7430</strain>
    </source>
</reference>
<feature type="transmembrane region" description="Helical" evidence="2">
    <location>
        <begin position="7"/>
        <end position="27"/>
    </location>
</feature>
<evidence type="ECO:0000256" key="2">
    <source>
        <dbReference type="SAM" id="Phobius"/>
    </source>
</evidence>
<gene>
    <name evidence="3" type="ORF">GCM10012278_85790</name>
</gene>
<evidence type="ECO:0000256" key="1">
    <source>
        <dbReference type="SAM" id="MobiDB-lite"/>
    </source>
</evidence>
<feature type="transmembrane region" description="Helical" evidence="2">
    <location>
        <begin position="159"/>
        <end position="180"/>
    </location>
</feature>
<dbReference type="Proteomes" id="UP000660745">
    <property type="component" value="Unassembled WGS sequence"/>
</dbReference>